<feature type="chain" id="PRO_5042194327" description="IgGFc-binding protein N-terminal domain-containing protein" evidence="1">
    <location>
        <begin position="26"/>
        <end position="671"/>
    </location>
</feature>
<dbReference type="NCBIfam" id="NF041940">
    <property type="entry name" value="choice_anch_X"/>
    <property type="match status" value="1"/>
</dbReference>
<dbReference type="Proteomes" id="UP000016487">
    <property type="component" value="Unassembled WGS sequence"/>
</dbReference>
<keyword evidence="1" id="KW-0732">Signal</keyword>
<sequence>MINTIRAIVSYFLISLTASICFVAAANNDVPLNMSTHKTITQAIEVGHTQTTIPIVIDHAQTLALELIAPIEGVSVGLIKPSGQTVINPNDPETVIIPGSEYQPGLPGATVILPAVSNPVQGVWQIVLTYPEATYKTIVIAKVLQQTSIAFGVAMAMNEFVVGESIPLAALLTHDGTGMTNGSVMFEVTEPSNTVINLEAFDTGQDIDHQAGDGIYSKEFMPSGAGDHIIKATAQVVHEGVSVTRESSKRITVRAASIDINKVSLEPVLDETGCVLHVNQKVELFAHTAGEYAFNSGIYSGAERIREVKRVALSQGAQTVSILYEKEDLVKSFSSDAILTPQPLYVLQLEQNDNVLANVRRHFESKLALESIQFCREAIEIVKDLTTTPEMSADGAYITALTFQFPVYVEHAGSYTGSVNISGVNGKRIDLVSFSKHLPQGDSFFEFTVSGEKFQKDDGPYTLNSLLVYTRGHSARLGELGHTPAYKKEDFIPKVNTSLTFEMIGLERNNWQGTQPVIQGRKRVGGYVRAGASIPYDYEVLSSLDLSHIKGTLIDASIDVVVGSSSLVTPFTQIDVFSVGDKAWNMSNVSYDHFCQSFTLCPPWKADVTSFNATSDNATYTLQGEAVLNLLQAWIDNPSENNGIVFTSSPHERSYFIEITDVKVNLTYAPE</sequence>
<comment type="caution">
    <text evidence="2">The sequence shown here is derived from an EMBL/GenBank/DDBJ whole genome shotgun (WGS) entry which is preliminary data.</text>
</comment>
<accession>A0AAD4ALI1</accession>
<reference evidence="2" key="2">
    <citation type="submission" date="2015-03" db="EMBL/GenBank/DDBJ databases">
        <title>Genome sequence of Pseudoalteromonas citrea.</title>
        <authorList>
            <person name="Xie B.-B."/>
            <person name="Rong J.-C."/>
            <person name="Qin Q.-L."/>
            <person name="Zhang Y.-Z."/>
        </authorList>
    </citation>
    <scope>NUCLEOTIDE SEQUENCE</scope>
    <source>
        <strain evidence="2">DSM 8771</strain>
    </source>
</reference>
<protein>
    <recommendedName>
        <fullName evidence="4">IgGFc-binding protein N-terminal domain-containing protein</fullName>
    </recommendedName>
</protein>
<reference evidence="2" key="1">
    <citation type="journal article" date="2012" name="J. Bacteriol.">
        <title>Genome sequences of type strains of seven species of the marine bacterium Pseudoalteromonas.</title>
        <authorList>
            <person name="Xie B.B."/>
            <person name="Shu Y.L."/>
            <person name="Qin Q.L."/>
            <person name="Rong J.C."/>
            <person name="Zhang X.Y."/>
            <person name="Chen X.L."/>
            <person name="Shi M."/>
            <person name="He H.L."/>
            <person name="Zhou B.C."/>
            <person name="Zhang Y.Z."/>
        </authorList>
    </citation>
    <scope>NUCLEOTIDE SEQUENCE</scope>
    <source>
        <strain evidence="2">DSM 8771</strain>
    </source>
</reference>
<name>A0AAD4ALI1_9GAMM</name>
<dbReference type="EMBL" id="AHBZ03000014">
    <property type="protein sequence ID" value="KAF7774522.1"/>
    <property type="molecule type" value="Genomic_DNA"/>
</dbReference>
<evidence type="ECO:0000256" key="1">
    <source>
        <dbReference type="SAM" id="SignalP"/>
    </source>
</evidence>
<feature type="signal peptide" evidence="1">
    <location>
        <begin position="1"/>
        <end position="25"/>
    </location>
</feature>
<evidence type="ECO:0000313" key="2">
    <source>
        <dbReference type="EMBL" id="KAF7774522.1"/>
    </source>
</evidence>
<organism evidence="2 3">
    <name type="scientific">Pseudoalteromonas citrea</name>
    <dbReference type="NCBI Taxonomy" id="43655"/>
    <lineage>
        <taxon>Bacteria</taxon>
        <taxon>Pseudomonadati</taxon>
        <taxon>Pseudomonadota</taxon>
        <taxon>Gammaproteobacteria</taxon>
        <taxon>Alteromonadales</taxon>
        <taxon>Pseudoalteromonadaceae</taxon>
        <taxon>Pseudoalteromonas</taxon>
    </lineage>
</organism>
<evidence type="ECO:0000313" key="3">
    <source>
        <dbReference type="Proteomes" id="UP000016487"/>
    </source>
</evidence>
<proteinExistence type="predicted"/>
<evidence type="ECO:0008006" key="4">
    <source>
        <dbReference type="Google" id="ProtNLM"/>
    </source>
</evidence>
<dbReference type="AlphaFoldDB" id="A0AAD4ALI1"/>
<dbReference type="RefSeq" id="WP_010365826.1">
    <property type="nucleotide sequence ID" value="NZ_AHBZ03000014.1"/>
</dbReference>
<gene>
    <name evidence="2" type="ORF">PCIT_a0981</name>
</gene>